<dbReference type="PANTHER" id="PTHR42879:SF2">
    <property type="entry name" value="3-OXOACYL-[ACYL-CARRIER-PROTEIN] REDUCTASE FABG"/>
    <property type="match status" value="1"/>
</dbReference>
<dbReference type="EMBL" id="ALAB01000019">
    <property type="protein sequence ID" value="EJI85737.1"/>
    <property type="molecule type" value="Genomic_DNA"/>
</dbReference>
<dbReference type="Proteomes" id="UP000012043">
    <property type="component" value="Unassembled WGS sequence"/>
</dbReference>
<gene>
    <name evidence="5" type="ORF">AEST_14020</name>
</gene>
<dbReference type="AlphaFoldDB" id="J2IEW8"/>
<feature type="domain" description="Ketoreductase" evidence="4">
    <location>
        <begin position="2"/>
        <end position="173"/>
    </location>
</feature>
<dbReference type="NCBIfam" id="NF009464">
    <property type="entry name" value="PRK12824.1"/>
    <property type="match status" value="1"/>
</dbReference>
<protein>
    <recommendedName>
        <fullName evidence="4">Ketoreductase domain-containing protein</fullName>
    </recommendedName>
</protein>
<dbReference type="InterPro" id="IPR057326">
    <property type="entry name" value="KR_dom"/>
</dbReference>
<dbReference type="PROSITE" id="PS00061">
    <property type="entry name" value="ADH_SHORT"/>
    <property type="match status" value="1"/>
</dbReference>
<comment type="caution">
    <text evidence="5">The sequence shown here is derived from an EMBL/GenBank/DDBJ whole genome shotgun (WGS) entry which is preliminary data.</text>
</comment>
<evidence type="ECO:0000256" key="2">
    <source>
        <dbReference type="ARBA" id="ARBA00023002"/>
    </source>
</evidence>
<evidence type="ECO:0000256" key="1">
    <source>
        <dbReference type="ARBA" id="ARBA00006484"/>
    </source>
</evidence>
<dbReference type="InterPro" id="IPR036291">
    <property type="entry name" value="NAD(P)-bd_dom_sf"/>
</dbReference>
<dbReference type="InterPro" id="IPR050259">
    <property type="entry name" value="SDR"/>
</dbReference>
<comment type="similarity">
    <text evidence="1 3">Belongs to the short-chain dehydrogenases/reductases (SDR) family.</text>
</comment>
<keyword evidence="2" id="KW-0560">Oxidoreductase</keyword>
<dbReference type="FunFam" id="3.40.50.720:FF:000173">
    <property type="entry name" value="3-oxoacyl-[acyl-carrier protein] reductase"/>
    <property type="match status" value="1"/>
</dbReference>
<dbReference type="PANTHER" id="PTHR42879">
    <property type="entry name" value="3-OXOACYL-(ACYL-CARRIER-PROTEIN) REDUCTASE"/>
    <property type="match status" value="1"/>
</dbReference>
<dbReference type="RefSeq" id="WP_008608015.1">
    <property type="nucleotide sequence ID" value="NZ_ALAB01000019.1"/>
</dbReference>
<dbReference type="Gene3D" id="3.40.50.720">
    <property type="entry name" value="NAD(P)-binding Rossmann-like Domain"/>
    <property type="match status" value="1"/>
</dbReference>
<dbReference type="InterPro" id="IPR020904">
    <property type="entry name" value="Sc_DH/Rdtase_CS"/>
</dbReference>
<dbReference type="PRINTS" id="PR00081">
    <property type="entry name" value="GDHRDH"/>
</dbReference>
<proteinExistence type="inferred from homology"/>
<evidence type="ECO:0000313" key="6">
    <source>
        <dbReference type="Proteomes" id="UP000012043"/>
    </source>
</evidence>
<dbReference type="SMART" id="SM00822">
    <property type="entry name" value="PKS_KR"/>
    <property type="match status" value="1"/>
</dbReference>
<dbReference type="Pfam" id="PF00106">
    <property type="entry name" value="adh_short"/>
    <property type="match status" value="1"/>
</dbReference>
<dbReference type="NCBIfam" id="NF009466">
    <property type="entry name" value="PRK12826.1-2"/>
    <property type="match status" value="1"/>
</dbReference>
<dbReference type="GO" id="GO:0016491">
    <property type="term" value="F:oxidoreductase activity"/>
    <property type="evidence" value="ECO:0007669"/>
    <property type="project" value="UniProtKB-KW"/>
</dbReference>
<keyword evidence="6" id="KW-1185">Reference proteome</keyword>
<organism evidence="5 6">
    <name type="scientific">Alishewanella aestuarii B11</name>
    <dbReference type="NCBI Taxonomy" id="1197174"/>
    <lineage>
        <taxon>Bacteria</taxon>
        <taxon>Pseudomonadati</taxon>
        <taxon>Pseudomonadota</taxon>
        <taxon>Gammaproteobacteria</taxon>
        <taxon>Alteromonadales</taxon>
        <taxon>Alteromonadaceae</taxon>
        <taxon>Alishewanella</taxon>
    </lineage>
</organism>
<evidence type="ECO:0000259" key="4">
    <source>
        <dbReference type="SMART" id="SM00822"/>
    </source>
</evidence>
<dbReference type="GO" id="GO:0032787">
    <property type="term" value="P:monocarboxylic acid metabolic process"/>
    <property type="evidence" value="ECO:0007669"/>
    <property type="project" value="UniProtKB-ARBA"/>
</dbReference>
<dbReference type="SUPFAM" id="SSF51735">
    <property type="entry name" value="NAD(P)-binding Rossmann-fold domains"/>
    <property type="match status" value="1"/>
</dbReference>
<name>J2IEW8_9ALTE</name>
<accession>J2IEW8</accession>
<reference evidence="5 6" key="1">
    <citation type="journal article" date="2012" name="J. Bacteriol.">
        <title>Genome Sequence of Pectin-Degrading Alishewanella aestuarii Strain B11T, Isolated from Tidal Flat Sediment.</title>
        <authorList>
            <person name="Jung J."/>
            <person name="Choi S."/>
            <person name="Chun J."/>
            <person name="Park W."/>
        </authorList>
    </citation>
    <scope>NUCLEOTIDE SEQUENCE [LARGE SCALE GENOMIC DNA]</scope>
    <source>
        <strain evidence="5 6">B11</strain>
    </source>
</reference>
<dbReference type="InterPro" id="IPR002347">
    <property type="entry name" value="SDR_fam"/>
</dbReference>
<evidence type="ECO:0000256" key="3">
    <source>
        <dbReference type="RuleBase" id="RU000363"/>
    </source>
</evidence>
<evidence type="ECO:0000313" key="5">
    <source>
        <dbReference type="EMBL" id="EJI85737.1"/>
    </source>
</evidence>
<sequence>MRNVLVTGGSRGIGKAIVEYLIEQNYRVVFTYKNALPEDFPAAAIAMKLDMTEVAHCESLLEQLEEQNLYPEILINNAGITADAMFHKMTAQQFSEVINTNLISIFNITQPVYIKMREKGFGRIVNISSINARKGQIGQTNYCASKAGIQGFTKALALEGAKFGVTVNSVSPGYIETDMVMKIREDIRANLIKDIPAGRFGKPKEVARVVGFLIADESDYITGVNYDINGAMHLS</sequence>
<dbReference type="PRINTS" id="PR00080">
    <property type="entry name" value="SDRFAMILY"/>
</dbReference>
<dbReference type="PATRIC" id="fig|1197174.4.peg.1371"/>